<sequence>MSSQETRARLRRRLGEIDRKPRKAPPRPTSTNDGRTAAPTDAGPFMEDPPYTKMNASAADDVAQAAFSNMVWDVCTKVNRYLYTGCRCLYNHTAVLLTLSQHARATPLANAFYMALAQKLPGPLSWLLSSLGCSWYTWVTSLVTAYLVWFRWIHTYLMPKDVVDLLCSVSVLSMLVTCPTSGPSSFRPLSETSPLGLLHPLDVHPGWAATYQPFDAPSVPRAVTFEGMQHYLEECSSTFTQFGLGVPEQHETIILDIEVAERSIPVLYADALALAIQLGVGVERFTVAEFSAELLSRATSPDSGQRPQSSGATRIDNVPVPPHQHLEMMVVHIRRLTEQCADSIRLLDTLVRGMQRLDTARASHVAEQSRLLEKLYRSPLLSVRFVRLLVVHDSYDKAAQRDKIRTLNTKVRHSYDTVRAFLGHARSQLLQLQSTLIAIGKIIDSQPGMYVQPKEQLAHLRLRVHDLASFLRLLDDERHMESQRLRYLWWSFSRGPSLSNETIAAPQVTFERSTAALRLPQSHLL</sequence>
<name>A0A0D1YF53_9EURO</name>
<dbReference type="EMBL" id="KN846952">
    <property type="protein sequence ID" value="KIV81522.1"/>
    <property type="molecule type" value="Genomic_DNA"/>
</dbReference>
<evidence type="ECO:0000256" key="1">
    <source>
        <dbReference type="SAM" id="MobiDB-lite"/>
    </source>
</evidence>
<protein>
    <submittedName>
        <fullName evidence="2">Uncharacterized protein</fullName>
    </submittedName>
</protein>
<dbReference type="Proteomes" id="UP000053599">
    <property type="component" value="Unassembled WGS sequence"/>
</dbReference>
<proteinExistence type="predicted"/>
<feature type="compositionally biased region" description="Polar residues" evidence="1">
    <location>
        <begin position="298"/>
        <end position="312"/>
    </location>
</feature>
<feature type="region of interest" description="Disordered" evidence="1">
    <location>
        <begin position="298"/>
        <end position="320"/>
    </location>
</feature>
<dbReference type="HOGENOM" id="CLU_518770_0_0_1"/>
<evidence type="ECO:0000313" key="3">
    <source>
        <dbReference type="Proteomes" id="UP000053599"/>
    </source>
</evidence>
<accession>A0A0D1YF53</accession>
<evidence type="ECO:0000313" key="2">
    <source>
        <dbReference type="EMBL" id="KIV81522.1"/>
    </source>
</evidence>
<feature type="region of interest" description="Disordered" evidence="1">
    <location>
        <begin position="1"/>
        <end position="44"/>
    </location>
</feature>
<organism evidence="2 3">
    <name type="scientific">Exophiala sideris</name>
    <dbReference type="NCBI Taxonomy" id="1016849"/>
    <lineage>
        <taxon>Eukaryota</taxon>
        <taxon>Fungi</taxon>
        <taxon>Dikarya</taxon>
        <taxon>Ascomycota</taxon>
        <taxon>Pezizomycotina</taxon>
        <taxon>Eurotiomycetes</taxon>
        <taxon>Chaetothyriomycetidae</taxon>
        <taxon>Chaetothyriales</taxon>
        <taxon>Herpotrichiellaceae</taxon>
        <taxon>Exophiala</taxon>
    </lineage>
</organism>
<dbReference type="AlphaFoldDB" id="A0A0D1YF53"/>
<gene>
    <name evidence="2" type="ORF">PV11_03700</name>
</gene>
<reference evidence="2 3" key="1">
    <citation type="submission" date="2015-01" db="EMBL/GenBank/DDBJ databases">
        <title>The Genome Sequence of Exophiala sideris CBS121828.</title>
        <authorList>
            <consortium name="The Broad Institute Genomics Platform"/>
            <person name="Cuomo C."/>
            <person name="de Hoog S."/>
            <person name="Gorbushina A."/>
            <person name="Stielow B."/>
            <person name="Teixiera M."/>
            <person name="Abouelleil A."/>
            <person name="Chapman S.B."/>
            <person name="Priest M."/>
            <person name="Young S.K."/>
            <person name="Wortman J."/>
            <person name="Nusbaum C."/>
            <person name="Birren B."/>
        </authorList>
    </citation>
    <scope>NUCLEOTIDE SEQUENCE [LARGE SCALE GENOMIC DNA]</scope>
    <source>
        <strain evidence="2 3">CBS 121828</strain>
    </source>
</reference>